<accession>A0A7J8FS77</accession>
<name>A0A7J8FS77_MOLMO</name>
<organism evidence="2 3">
    <name type="scientific">Molossus molossus</name>
    <name type="common">Pallas' mastiff bat</name>
    <name type="synonym">Vespertilio molossus</name>
    <dbReference type="NCBI Taxonomy" id="27622"/>
    <lineage>
        <taxon>Eukaryota</taxon>
        <taxon>Metazoa</taxon>
        <taxon>Chordata</taxon>
        <taxon>Craniata</taxon>
        <taxon>Vertebrata</taxon>
        <taxon>Euteleostomi</taxon>
        <taxon>Mammalia</taxon>
        <taxon>Eutheria</taxon>
        <taxon>Laurasiatheria</taxon>
        <taxon>Chiroptera</taxon>
        <taxon>Yangochiroptera</taxon>
        <taxon>Molossidae</taxon>
        <taxon>Molossus</taxon>
    </lineage>
</organism>
<evidence type="ECO:0000313" key="2">
    <source>
        <dbReference type="EMBL" id="KAF6450431.1"/>
    </source>
</evidence>
<protein>
    <submittedName>
        <fullName evidence="2">Uncharacterized protein</fullName>
    </submittedName>
</protein>
<dbReference type="InParanoid" id="A0A7J8FS77"/>
<gene>
    <name evidence="2" type="ORF">HJG59_008325</name>
</gene>
<keyword evidence="3" id="KW-1185">Reference proteome</keyword>
<sequence>MNSGPVLEKAGLGAQLGPQLHTPAPSRGSHNLFHETPNRLLRARHRQHLTLACTRVPPKRCRTNTPSDQPQTISEQETISFTNSVSKGRSWQAQNPAEVNCALCGQNLHSSSYAVVGVVPHSYIA</sequence>
<proteinExistence type="predicted"/>
<evidence type="ECO:0000313" key="3">
    <source>
        <dbReference type="Proteomes" id="UP000550707"/>
    </source>
</evidence>
<dbReference type="AlphaFoldDB" id="A0A7J8FS77"/>
<feature type="region of interest" description="Disordered" evidence="1">
    <location>
        <begin position="13"/>
        <end position="33"/>
    </location>
</feature>
<dbReference type="Proteomes" id="UP000550707">
    <property type="component" value="Unassembled WGS sequence"/>
</dbReference>
<evidence type="ECO:0000256" key="1">
    <source>
        <dbReference type="SAM" id="MobiDB-lite"/>
    </source>
</evidence>
<reference evidence="2 3" key="1">
    <citation type="journal article" date="2020" name="Nature">
        <title>Six reference-quality genomes reveal evolution of bat adaptations.</title>
        <authorList>
            <person name="Jebb D."/>
            <person name="Huang Z."/>
            <person name="Pippel M."/>
            <person name="Hughes G.M."/>
            <person name="Lavrichenko K."/>
            <person name="Devanna P."/>
            <person name="Winkler S."/>
            <person name="Jermiin L.S."/>
            <person name="Skirmuntt E.C."/>
            <person name="Katzourakis A."/>
            <person name="Burkitt-Gray L."/>
            <person name="Ray D.A."/>
            <person name="Sullivan K.A.M."/>
            <person name="Roscito J.G."/>
            <person name="Kirilenko B.M."/>
            <person name="Davalos L.M."/>
            <person name="Corthals A.P."/>
            <person name="Power M.L."/>
            <person name="Jones G."/>
            <person name="Ransome R.D."/>
            <person name="Dechmann D.K.N."/>
            <person name="Locatelli A.G."/>
            <person name="Puechmaille S.J."/>
            <person name="Fedrigo O."/>
            <person name="Jarvis E.D."/>
            <person name="Hiller M."/>
            <person name="Vernes S.C."/>
            <person name="Myers E.W."/>
            <person name="Teeling E.C."/>
        </authorList>
    </citation>
    <scope>NUCLEOTIDE SEQUENCE [LARGE SCALE GENOMIC DNA]</scope>
    <source>
        <strain evidence="2">MMolMol1</strain>
        <tissue evidence="2">Muscle</tissue>
    </source>
</reference>
<dbReference type="EMBL" id="JACASF010000011">
    <property type="protein sequence ID" value="KAF6450431.1"/>
    <property type="molecule type" value="Genomic_DNA"/>
</dbReference>
<comment type="caution">
    <text evidence="2">The sequence shown here is derived from an EMBL/GenBank/DDBJ whole genome shotgun (WGS) entry which is preliminary data.</text>
</comment>